<reference evidence="8" key="1">
    <citation type="submission" date="2021-01" db="EMBL/GenBank/DDBJ databases">
        <authorList>
            <person name="Corre E."/>
            <person name="Pelletier E."/>
            <person name="Niang G."/>
            <person name="Scheremetjew M."/>
            <person name="Finn R."/>
            <person name="Kale V."/>
            <person name="Holt S."/>
            <person name="Cochrane G."/>
            <person name="Meng A."/>
            <person name="Brown T."/>
            <person name="Cohen L."/>
        </authorList>
    </citation>
    <scope>NUCLEOTIDE SEQUENCE</scope>
    <source>
        <strain evidence="8">MM31A-1</strain>
    </source>
</reference>
<dbReference type="InterPro" id="IPR050494">
    <property type="entry name" value="Ser_Thr_dual-spec_kinase"/>
</dbReference>
<feature type="compositionally biased region" description="Low complexity" evidence="6">
    <location>
        <begin position="25"/>
        <end position="56"/>
    </location>
</feature>
<feature type="region of interest" description="Disordered" evidence="6">
    <location>
        <begin position="259"/>
        <end position="308"/>
    </location>
</feature>
<feature type="domain" description="Protein kinase" evidence="7">
    <location>
        <begin position="344"/>
        <end position="710"/>
    </location>
</feature>
<keyword evidence="1" id="KW-0723">Serine/threonine-protein kinase</keyword>
<feature type="compositionally biased region" description="Basic and acidic residues" evidence="6">
    <location>
        <begin position="1"/>
        <end position="12"/>
    </location>
</feature>
<dbReference type="AlphaFoldDB" id="A0A7S3PXX0"/>
<keyword evidence="4" id="KW-0418">Kinase</keyword>
<dbReference type="SUPFAM" id="SSF56112">
    <property type="entry name" value="Protein kinase-like (PK-like)"/>
    <property type="match status" value="1"/>
</dbReference>
<keyword evidence="2" id="KW-0808">Transferase</keyword>
<dbReference type="InterPro" id="IPR008271">
    <property type="entry name" value="Ser/Thr_kinase_AS"/>
</dbReference>
<organism evidence="8">
    <name type="scientific">Chaetoceros debilis</name>
    <dbReference type="NCBI Taxonomy" id="122233"/>
    <lineage>
        <taxon>Eukaryota</taxon>
        <taxon>Sar</taxon>
        <taxon>Stramenopiles</taxon>
        <taxon>Ochrophyta</taxon>
        <taxon>Bacillariophyta</taxon>
        <taxon>Coscinodiscophyceae</taxon>
        <taxon>Chaetocerotophycidae</taxon>
        <taxon>Chaetocerotales</taxon>
        <taxon>Chaetocerotaceae</taxon>
        <taxon>Chaetoceros</taxon>
    </lineage>
</organism>
<evidence type="ECO:0000256" key="3">
    <source>
        <dbReference type="ARBA" id="ARBA00022741"/>
    </source>
</evidence>
<keyword evidence="3" id="KW-0547">Nucleotide-binding</keyword>
<dbReference type="InterPro" id="IPR011009">
    <property type="entry name" value="Kinase-like_dom_sf"/>
</dbReference>
<sequence>MNGQRESRDFGRGRGRGRGRGGGLNNNISRVSSSSLSSHSHPGGLNSTSIHSSSDGIGRGRGRGRGRGISRTMPAWMKDDRLKIHDKGRRQEEVNCVKNSTSTSTRKPSNSRNKSPRRKEQRSEKVINFDPELSNSTALNEEDEKNQRELEERELERLAAQFADSDEDETKQIGDVDAFETEEEKEARIAKERREKRRLRMKQANEKISENQKQDTENRPAKKQKIHNDNSSHDLPHPMPIDTHENLSIKDESENIDKAQKDHGESVGDSNIDEKDSEDGGDSFDMFSSSVSPPVEGGKRTLTSAGTGLDDAEGYYRATVGEVISFSTSSNSGEETSKMPPVSFRVHGIIGKGVFSTVLKCTRISGDGSQSEQKLQNADTNVIAMKLIRSNDTMAKAAQKEVHILKMLKRSNGSESNIVKMYELDDFQEADLLALRQRNDEDQHQPLLEYHNHTTLLFEHLPFNLRECLSKFGKNVGINLSAIRSYAKQLLTALQHLALHRIVHADIKLDNILVSSNFSVVKICDFGSAFFETDSDNDPTPYLVSRFYRAPEVQLGLEYDHKIDLWSVAVSLAELFTGNVLFAGRSNNDMLKKIMQSIGPFSNKMIRRHVNSFTKLGLEPHFETVAEGVSNYNFRRQDIDKVTGRPVIRIISASSPPVSTFQISQILLKSRSASDSRGEVLKFGEFLSCCIALDPTKRIKVEDAMSHEFFISKKKVKDLEHCS</sequence>
<dbReference type="PROSITE" id="PS50011">
    <property type="entry name" value="PROTEIN_KINASE_DOM"/>
    <property type="match status" value="1"/>
</dbReference>
<gene>
    <name evidence="8" type="ORF">CDEB00056_LOCUS3756</name>
</gene>
<feature type="region of interest" description="Disordered" evidence="6">
    <location>
        <begin position="1"/>
        <end position="244"/>
    </location>
</feature>
<feature type="compositionally biased region" description="Basic and acidic residues" evidence="6">
    <location>
        <begin position="77"/>
        <end position="95"/>
    </location>
</feature>
<feature type="compositionally biased region" description="Polar residues" evidence="6">
    <location>
        <begin position="97"/>
        <end position="113"/>
    </location>
</feature>
<dbReference type="GO" id="GO:0005524">
    <property type="term" value="F:ATP binding"/>
    <property type="evidence" value="ECO:0007669"/>
    <property type="project" value="UniProtKB-KW"/>
</dbReference>
<feature type="compositionally biased region" description="Basic and acidic residues" evidence="6">
    <location>
        <begin position="203"/>
        <end position="244"/>
    </location>
</feature>
<dbReference type="PANTHER" id="PTHR24058">
    <property type="entry name" value="DUAL SPECIFICITY PROTEIN KINASE"/>
    <property type="match status" value="1"/>
</dbReference>
<evidence type="ECO:0000256" key="5">
    <source>
        <dbReference type="ARBA" id="ARBA00022840"/>
    </source>
</evidence>
<dbReference type="Gene3D" id="1.10.510.10">
    <property type="entry name" value="Transferase(Phosphotransferase) domain 1"/>
    <property type="match status" value="1"/>
</dbReference>
<name>A0A7S3PXX0_9STRA</name>
<evidence type="ECO:0000256" key="2">
    <source>
        <dbReference type="ARBA" id="ARBA00022679"/>
    </source>
</evidence>
<dbReference type="Pfam" id="PF00069">
    <property type="entry name" value="Pkinase"/>
    <property type="match status" value="1"/>
</dbReference>
<evidence type="ECO:0000256" key="1">
    <source>
        <dbReference type="ARBA" id="ARBA00022527"/>
    </source>
</evidence>
<dbReference type="InterPro" id="IPR000719">
    <property type="entry name" value="Prot_kinase_dom"/>
</dbReference>
<evidence type="ECO:0000256" key="4">
    <source>
        <dbReference type="ARBA" id="ARBA00022777"/>
    </source>
</evidence>
<proteinExistence type="predicted"/>
<feature type="compositionally biased region" description="Low complexity" evidence="6">
    <location>
        <begin position="283"/>
        <end position="295"/>
    </location>
</feature>
<dbReference type="EMBL" id="HBIO01005328">
    <property type="protein sequence ID" value="CAE0458915.1"/>
    <property type="molecule type" value="Transcribed_RNA"/>
</dbReference>
<dbReference type="Gene3D" id="3.30.200.20">
    <property type="entry name" value="Phosphorylase Kinase, domain 1"/>
    <property type="match status" value="1"/>
</dbReference>
<evidence type="ECO:0000313" key="8">
    <source>
        <dbReference type="EMBL" id="CAE0458915.1"/>
    </source>
</evidence>
<accession>A0A7S3PXX0</accession>
<protein>
    <recommendedName>
        <fullName evidence="7">Protein kinase domain-containing protein</fullName>
    </recommendedName>
</protein>
<dbReference type="PANTHER" id="PTHR24058:SF103">
    <property type="entry name" value="SERINE_THREONINE-PROTEIN KINASE PRP4 HOMOLOG"/>
    <property type="match status" value="1"/>
</dbReference>
<keyword evidence="5" id="KW-0067">ATP-binding</keyword>
<dbReference type="SMART" id="SM00220">
    <property type="entry name" value="S_TKc"/>
    <property type="match status" value="1"/>
</dbReference>
<dbReference type="PROSITE" id="PS00108">
    <property type="entry name" value="PROTEIN_KINASE_ST"/>
    <property type="match status" value="1"/>
</dbReference>
<dbReference type="GO" id="GO:0004674">
    <property type="term" value="F:protein serine/threonine kinase activity"/>
    <property type="evidence" value="ECO:0007669"/>
    <property type="project" value="UniProtKB-KW"/>
</dbReference>
<feature type="compositionally biased region" description="Basic and acidic residues" evidence="6">
    <location>
        <begin position="145"/>
        <end position="157"/>
    </location>
</feature>
<evidence type="ECO:0000256" key="6">
    <source>
        <dbReference type="SAM" id="MobiDB-lite"/>
    </source>
</evidence>
<evidence type="ECO:0000259" key="7">
    <source>
        <dbReference type="PROSITE" id="PS50011"/>
    </source>
</evidence>